<reference evidence="3 4" key="1">
    <citation type="journal article" date="2014" name="Nature">
        <title>The genome of the recently domesticated crop plant sugar beet (Beta vulgaris).</title>
        <authorList>
            <person name="Dohm J.C."/>
            <person name="Minoche A.E."/>
            <person name="Holtgrawe D."/>
            <person name="Capella-Gutierrez S."/>
            <person name="Zakrzewski F."/>
            <person name="Tafer H."/>
            <person name="Rupp O."/>
            <person name="Sorensen T.R."/>
            <person name="Stracke R."/>
            <person name="Reinhardt R."/>
            <person name="Goesmann A."/>
            <person name="Kraft T."/>
            <person name="Schulz B."/>
            <person name="Stadler P.F."/>
            <person name="Schmidt T."/>
            <person name="Gabaldon T."/>
            <person name="Lehrach H."/>
            <person name="Weisshaar B."/>
            <person name="Himmelbauer H."/>
        </authorList>
    </citation>
    <scope>NUCLEOTIDE SEQUENCE [LARGE SCALE GENOMIC DNA]</scope>
    <source>
        <tissue evidence="3">Taproot</tissue>
    </source>
</reference>
<dbReference type="Gene3D" id="2.130.10.10">
    <property type="entry name" value="YVTN repeat-like/Quinoprotein amine dehydrogenase"/>
    <property type="match status" value="1"/>
</dbReference>
<evidence type="ECO:0000256" key="1">
    <source>
        <dbReference type="PROSITE-ProRule" id="PRU00221"/>
    </source>
</evidence>
<keyword evidence="1" id="KW-0853">WD repeat</keyword>
<dbReference type="InterPro" id="IPR050865">
    <property type="entry name" value="BEACH_Domain"/>
</dbReference>
<organism evidence="3 4">
    <name type="scientific">Beta vulgaris subsp. vulgaris</name>
    <name type="common">Beet</name>
    <dbReference type="NCBI Taxonomy" id="3555"/>
    <lineage>
        <taxon>Eukaryota</taxon>
        <taxon>Viridiplantae</taxon>
        <taxon>Streptophyta</taxon>
        <taxon>Embryophyta</taxon>
        <taxon>Tracheophyta</taxon>
        <taxon>Spermatophyta</taxon>
        <taxon>Magnoliopsida</taxon>
        <taxon>eudicotyledons</taxon>
        <taxon>Gunneridae</taxon>
        <taxon>Pentapetalae</taxon>
        <taxon>Caryophyllales</taxon>
        <taxon>Chenopodiaceae</taxon>
        <taxon>Betoideae</taxon>
        <taxon>Beta</taxon>
    </lineage>
</organism>
<dbReference type="Pfam" id="PF00400">
    <property type="entry name" value="WD40"/>
    <property type="match status" value="1"/>
</dbReference>
<dbReference type="InterPro" id="IPR046851">
    <property type="entry name" value="NBCH_WD40"/>
</dbReference>
<dbReference type="PROSITE" id="PS50082">
    <property type="entry name" value="WD_REPEATS_2"/>
    <property type="match status" value="1"/>
</dbReference>
<feature type="non-terminal residue" evidence="3">
    <location>
        <position position="1"/>
    </location>
</feature>
<dbReference type="OrthoDB" id="26681at2759"/>
<feature type="repeat" description="WD" evidence="1">
    <location>
        <begin position="97"/>
        <end position="130"/>
    </location>
</feature>
<dbReference type="Pfam" id="PF20426">
    <property type="entry name" value="NBCH_WD40"/>
    <property type="match status" value="1"/>
</dbReference>
<dbReference type="SUPFAM" id="SSF50978">
    <property type="entry name" value="WD40 repeat-like"/>
    <property type="match status" value="1"/>
</dbReference>
<dbReference type="SMART" id="SM00320">
    <property type="entry name" value="WD40"/>
    <property type="match status" value="3"/>
</dbReference>
<dbReference type="PANTHER" id="PTHR13743">
    <property type="entry name" value="BEIGE/BEACH-RELATED"/>
    <property type="match status" value="1"/>
</dbReference>
<name>A0A0J8DT02_BETVV</name>
<dbReference type="InterPro" id="IPR015943">
    <property type="entry name" value="WD40/YVTN_repeat-like_dom_sf"/>
</dbReference>
<gene>
    <name evidence="3" type="ORF">BVRB_026840</name>
</gene>
<evidence type="ECO:0000313" key="4">
    <source>
        <dbReference type="Proteomes" id="UP000035740"/>
    </source>
</evidence>
<dbReference type="PANTHER" id="PTHR13743:SF112">
    <property type="entry name" value="BEACH DOMAIN-CONTAINING PROTEIN"/>
    <property type="match status" value="1"/>
</dbReference>
<keyword evidence="4" id="KW-1185">Reference proteome</keyword>
<proteinExistence type="predicted"/>
<protein>
    <recommendedName>
        <fullName evidence="2">Neurobeachin beta-propeller domain-containing protein</fullName>
    </recommendedName>
</protein>
<feature type="domain" description="Neurobeachin beta-propeller" evidence="2">
    <location>
        <begin position="86"/>
        <end position="201"/>
    </location>
</feature>
<dbReference type="AlphaFoldDB" id="A0A0J8DT02"/>
<dbReference type="Gramene" id="KMS93895">
    <property type="protein sequence ID" value="KMS93895"/>
    <property type="gene ID" value="BVRB_026840"/>
</dbReference>
<sequence length="238" mass="25952">VISDDHTTNQLSLSTSSLDGRQTLHPIAVSSGRAAPTHPNSLPLSDCVVWSEAGRYVITGNHWDCSVRLYRFSLLSSQTGSSNPFLKLATYTLLQSIRVHTGRVTCLAASKCQSVLASGSEDCTILLWTMCMDDSLGDTVYIAEHPLRVLTGHDSPVICVAINQKMNICVSCSSQPMCLVHRLHDGQLVRKIIFSPAPHSVPTCVLISPLGYLVFGCQATTNTVSCDYVWFQRLIVVD</sequence>
<dbReference type="EMBL" id="KQ097930">
    <property type="protein sequence ID" value="KMS93895.1"/>
    <property type="molecule type" value="Genomic_DNA"/>
</dbReference>
<evidence type="ECO:0000313" key="3">
    <source>
        <dbReference type="EMBL" id="KMS93895.1"/>
    </source>
</evidence>
<dbReference type="Proteomes" id="UP000035740">
    <property type="component" value="Unassembled WGS sequence"/>
</dbReference>
<dbReference type="InterPro" id="IPR036322">
    <property type="entry name" value="WD40_repeat_dom_sf"/>
</dbReference>
<dbReference type="InterPro" id="IPR001680">
    <property type="entry name" value="WD40_rpt"/>
</dbReference>
<dbReference type="PROSITE" id="PS50294">
    <property type="entry name" value="WD_REPEATS_REGION"/>
    <property type="match status" value="1"/>
</dbReference>
<evidence type="ECO:0000259" key="2">
    <source>
        <dbReference type="Pfam" id="PF20426"/>
    </source>
</evidence>
<accession>A0A0J8DT02</accession>